<dbReference type="OrthoDB" id="5227681at2759"/>
<evidence type="ECO:0000256" key="6">
    <source>
        <dbReference type="ARBA" id="ARBA00022753"/>
    </source>
</evidence>
<evidence type="ECO:0000313" key="14">
    <source>
        <dbReference type="Proteomes" id="UP000792457"/>
    </source>
</evidence>
<dbReference type="InterPro" id="IPR036871">
    <property type="entry name" value="PX_dom_sf"/>
</dbReference>
<keyword evidence="4" id="KW-0813">Transport</keyword>
<evidence type="ECO:0000256" key="7">
    <source>
        <dbReference type="ARBA" id="ARBA00022927"/>
    </source>
</evidence>
<dbReference type="GO" id="GO:0006886">
    <property type="term" value="P:intracellular protein transport"/>
    <property type="evidence" value="ECO:0007669"/>
    <property type="project" value="InterPro"/>
</dbReference>
<dbReference type="Gene3D" id="3.30.1520.10">
    <property type="entry name" value="Phox-like domain"/>
    <property type="match status" value="1"/>
</dbReference>
<dbReference type="SUPFAM" id="SSF64268">
    <property type="entry name" value="PX domain"/>
    <property type="match status" value="1"/>
</dbReference>
<dbReference type="EMBL" id="KZ308169">
    <property type="protein sequence ID" value="KAG8223648.1"/>
    <property type="molecule type" value="Genomic_DNA"/>
</dbReference>
<comment type="subcellular location">
    <subcellularLocation>
        <location evidence="2">Cytoplasm</location>
    </subcellularLocation>
    <subcellularLocation>
        <location evidence="10">Endomembrane system</location>
        <topology evidence="10">Peripheral membrane protein</topology>
        <orientation evidence="10">Cytoplasmic side</orientation>
    </subcellularLocation>
    <subcellularLocation>
        <location evidence="1">Endosome</location>
    </subcellularLocation>
</comment>
<dbReference type="GO" id="GO:1901981">
    <property type="term" value="F:phosphatidylinositol phosphate binding"/>
    <property type="evidence" value="ECO:0007669"/>
    <property type="project" value="TreeGrafter"/>
</dbReference>
<keyword evidence="6" id="KW-0967">Endosome</keyword>
<gene>
    <name evidence="13" type="ORF">J437_LFUL001755</name>
</gene>
<feature type="domain" description="PX" evidence="12">
    <location>
        <begin position="18"/>
        <end position="136"/>
    </location>
</feature>
<dbReference type="PANTHER" id="PTHR46209">
    <property type="entry name" value="PX DOMAIN-CONTAINING PROTEIN"/>
    <property type="match status" value="1"/>
</dbReference>
<evidence type="ECO:0000256" key="8">
    <source>
        <dbReference type="ARBA" id="ARBA00023121"/>
    </source>
</evidence>
<evidence type="ECO:0000256" key="2">
    <source>
        <dbReference type="ARBA" id="ARBA00004496"/>
    </source>
</evidence>
<reference evidence="13" key="2">
    <citation type="submission" date="2017-10" db="EMBL/GenBank/DDBJ databases">
        <title>Ladona fulva Genome sequencing and assembly.</title>
        <authorList>
            <person name="Murali S."/>
            <person name="Richards S."/>
            <person name="Bandaranaike D."/>
            <person name="Bellair M."/>
            <person name="Blankenburg K."/>
            <person name="Chao H."/>
            <person name="Dinh H."/>
            <person name="Doddapaneni H."/>
            <person name="Dugan-Rocha S."/>
            <person name="Elkadiri S."/>
            <person name="Gnanaolivu R."/>
            <person name="Hernandez B."/>
            <person name="Skinner E."/>
            <person name="Javaid M."/>
            <person name="Lee S."/>
            <person name="Li M."/>
            <person name="Ming W."/>
            <person name="Munidasa M."/>
            <person name="Muniz J."/>
            <person name="Nguyen L."/>
            <person name="Hughes D."/>
            <person name="Osuji N."/>
            <person name="Pu L.-L."/>
            <person name="Puazo M."/>
            <person name="Qu C."/>
            <person name="Quiroz J."/>
            <person name="Raj R."/>
            <person name="Weissenberger G."/>
            <person name="Xin Y."/>
            <person name="Zou X."/>
            <person name="Han Y."/>
            <person name="Worley K."/>
            <person name="Muzny D."/>
            <person name="Gibbs R."/>
        </authorList>
    </citation>
    <scope>NUCLEOTIDE SEQUENCE</scope>
    <source>
        <strain evidence="13">Sampled in the wild</strain>
    </source>
</reference>
<evidence type="ECO:0000256" key="10">
    <source>
        <dbReference type="ARBA" id="ARBA00029433"/>
    </source>
</evidence>
<organism evidence="13 14">
    <name type="scientific">Ladona fulva</name>
    <name type="common">Scarce chaser dragonfly</name>
    <name type="synonym">Libellula fulva</name>
    <dbReference type="NCBI Taxonomy" id="123851"/>
    <lineage>
        <taxon>Eukaryota</taxon>
        <taxon>Metazoa</taxon>
        <taxon>Ecdysozoa</taxon>
        <taxon>Arthropoda</taxon>
        <taxon>Hexapoda</taxon>
        <taxon>Insecta</taxon>
        <taxon>Pterygota</taxon>
        <taxon>Palaeoptera</taxon>
        <taxon>Odonata</taxon>
        <taxon>Epiprocta</taxon>
        <taxon>Anisoptera</taxon>
        <taxon>Libelluloidea</taxon>
        <taxon>Libellulidae</taxon>
        <taxon>Ladona</taxon>
    </lineage>
</organism>
<keyword evidence="5" id="KW-0963">Cytoplasm</keyword>
<proteinExistence type="inferred from homology"/>
<dbReference type="AlphaFoldDB" id="A0A8K0K0F1"/>
<evidence type="ECO:0000256" key="9">
    <source>
        <dbReference type="ARBA" id="ARBA00023136"/>
    </source>
</evidence>
<evidence type="ECO:0000256" key="4">
    <source>
        <dbReference type="ARBA" id="ARBA00022448"/>
    </source>
</evidence>
<dbReference type="InterPro" id="IPR001683">
    <property type="entry name" value="PX_dom"/>
</dbReference>
<evidence type="ECO:0000256" key="5">
    <source>
        <dbReference type="ARBA" id="ARBA00022490"/>
    </source>
</evidence>
<dbReference type="PANTHER" id="PTHR46209:SF3">
    <property type="entry name" value="PX DOMAIN-CONTAINING PROTEIN"/>
    <property type="match status" value="1"/>
</dbReference>
<accession>A0A8K0K0F1</accession>
<dbReference type="PROSITE" id="PS50195">
    <property type="entry name" value="PX"/>
    <property type="match status" value="1"/>
</dbReference>
<evidence type="ECO:0000256" key="11">
    <source>
        <dbReference type="SAM" id="MobiDB-lite"/>
    </source>
</evidence>
<dbReference type="InterPro" id="IPR043544">
    <property type="entry name" value="SNX10/11"/>
</dbReference>
<keyword evidence="14" id="KW-1185">Reference proteome</keyword>
<dbReference type="SMART" id="SM00312">
    <property type="entry name" value="PX"/>
    <property type="match status" value="1"/>
</dbReference>
<feature type="region of interest" description="Disordered" evidence="11">
    <location>
        <begin position="147"/>
        <end position="174"/>
    </location>
</feature>
<protein>
    <recommendedName>
        <fullName evidence="12">PX domain-containing protein</fullName>
    </recommendedName>
</protein>
<dbReference type="Pfam" id="PF00787">
    <property type="entry name" value="PX"/>
    <property type="match status" value="1"/>
</dbReference>
<keyword evidence="8" id="KW-0446">Lipid-binding</keyword>
<comment type="caution">
    <text evidence="13">The sequence shown here is derived from an EMBL/GenBank/DDBJ whole genome shotgun (WGS) entry which is preliminary data.</text>
</comment>
<keyword evidence="7" id="KW-0653">Protein transport</keyword>
<evidence type="ECO:0000256" key="3">
    <source>
        <dbReference type="ARBA" id="ARBA00010883"/>
    </source>
</evidence>
<reference evidence="13" key="1">
    <citation type="submission" date="2013-04" db="EMBL/GenBank/DDBJ databases">
        <authorList>
            <person name="Qu J."/>
            <person name="Murali S.C."/>
            <person name="Bandaranaike D."/>
            <person name="Bellair M."/>
            <person name="Blankenburg K."/>
            <person name="Chao H."/>
            <person name="Dinh H."/>
            <person name="Doddapaneni H."/>
            <person name="Downs B."/>
            <person name="Dugan-Rocha S."/>
            <person name="Elkadiri S."/>
            <person name="Gnanaolivu R.D."/>
            <person name="Hernandez B."/>
            <person name="Javaid M."/>
            <person name="Jayaseelan J.C."/>
            <person name="Lee S."/>
            <person name="Li M."/>
            <person name="Ming W."/>
            <person name="Munidasa M."/>
            <person name="Muniz J."/>
            <person name="Nguyen L."/>
            <person name="Ongeri F."/>
            <person name="Osuji N."/>
            <person name="Pu L.-L."/>
            <person name="Puazo M."/>
            <person name="Qu C."/>
            <person name="Quiroz J."/>
            <person name="Raj R."/>
            <person name="Weissenberger G."/>
            <person name="Xin Y."/>
            <person name="Zou X."/>
            <person name="Han Y."/>
            <person name="Richards S."/>
            <person name="Worley K."/>
            <person name="Muzny D."/>
            <person name="Gibbs R."/>
        </authorList>
    </citation>
    <scope>NUCLEOTIDE SEQUENCE</scope>
    <source>
        <strain evidence="13">Sampled in the wild</strain>
    </source>
</reference>
<dbReference type="Proteomes" id="UP000792457">
    <property type="component" value="Unassembled WGS sequence"/>
</dbReference>
<evidence type="ECO:0000313" key="13">
    <source>
        <dbReference type="EMBL" id="KAG8223648.1"/>
    </source>
</evidence>
<dbReference type="GO" id="GO:0005768">
    <property type="term" value="C:endosome"/>
    <property type="evidence" value="ECO:0007669"/>
    <property type="project" value="UniProtKB-SubCell"/>
</dbReference>
<evidence type="ECO:0000259" key="12">
    <source>
        <dbReference type="PROSITE" id="PS50195"/>
    </source>
</evidence>
<sequence length="259" mass="29456">MMEIALIYIEVMDEMKFKLEVKVVDPISFSSPYLPSHSSYCIRIKTNHPAFSLPYSEVRRRYSDFRWLRNVIQRHHPECEVPSLPSIALLTWNRFSPEFLENRRSGLEKFLNSLIGVPVYLGEKALHLFMQTELNTKDIELNLEGKRNDSITEMQTPPITSPPSSPRDIESSKSLEASYGEDALNVLLDDGYCSADRVGVSYLDPNGVEVEEIGVGNSSWWKVSCDVPEEIPTVIVGNSTLYKKSCDMSEEIPPVMENM</sequence>
<evidence type="ECO:0000256" key="1">
    <source>
        <dbReference type="ARBA" id="ARBA00004177"/>
    </source>
</evidence>
<dbReference type="GO" id="GO:0016050">
    <property type="term" value="P:vesicle organization"/>
    <property type="evidence" value="ECO:0007669"/>
    <property type="project" value="TreeGrafter"/>
</dbReference>
<name>A0A8K0K0F1_LADFU</name>
<comment type="similarity">
    <text evidence="3">Belongs to the sorting nexin family.</text>
</comment>
<keyword evidence="9" id="KW-0472">Membrane</keyword>